<sequence>MFGFPRETQERIKSACIEERAGVRSEKRKTAEQEAWCMSPVESKGVKRRNEDEEEEASWKMNEDVEEEARSAEQRTNYGEQPRGSGDVEGSAASPEGRG</sequence>
<name>A0AAV7UXN0_PLEWA</name>
<feature type="compositionally biased region" description="Basic and acidic residues" evidence="1">
    <location>
        <begin position="44"/>
        <end position="73"/>
    </location>
</feature>
<accession>A0AAV7UXN0</accession>
<dbReference type="AlphaFoldDB" id="A0AAV7UXN0"/>
<dbReference type="Proteomes" id="UP001066276">
    <property type="component" value="Chromosome 2_2"/>
</dbReference>
<keyword evidence="3" id="KW-1185">Reference proteome</keyword>
<evidence type="ECO:0000256" key="1">
    <source>
        <dbReference type="SAM" id="MobiDB-lite"/>
    </source>
</evidence>
<evidence type="ECO:0000313" key="2">
    <source>
        <dbReference type="EMBL" id="KAJ1193287.1"/>
    </source>
</evidence>
<feature type="region of interest" description="Disordered" evidence="1">
    <location>
        <begin position="41"/>
        <end position="99"/>
    </location>
</feature>
<evidence type="ECO:0000313" key="3">
    <source>
        <dbReference type="Proteomes" id="UP001066276"/>
    </source>
</evidence>
<organism evidence="2 3">
    <name type="scientific">Pleurodeles waltl</name>
    <name type="common">Iberian ribbed newt</name>
    <dbReference type="NCBI Taxonomy" id="8319"/>
    <lineage>
        <taxon>Eukaryota</taxon>
        <taxon>Metazoa</taxon>
        <taxon>Chordata</taxon>
        <taxon>Craniata</taxon>
        <taxon>Vertebrata</taxon>
        <taxon>Euteleostomi</taxon>
        <taxon>Amphibia</taxon>
        <taxon>Batrachia</taxon>
        <taxon>Caudata</taxon>
        <taxon>Salamandroidea</taxon>
        <taxon>Salamandridae</taxon>
        <taxon>Pleurodelinae</taxon>
        <taxon>Pleurodeles</taxon>
    </lineage>
</organism>
<comment type="caution">
    <text evidence="2">The sequence shown here is derived from an EMBL/GenBank/DDBJ whole genome shotgun (WGS) entry which is preliminary data.</text>
</comment>
<reference evidence="2" key="1">
    <citation type="journal article" date="2022" name="bioRxiv">
        <title>Sequencing and chromosome-scale assembly of the giantPleurodeles waltlgenome.</title>
        <authorList>
            <person name="Brown T."/>
            <person name="Elewa A."/>
            <person name="Iarovenko S."/>
            <person name="Subramanian E."/>
            <person name="Araus A.J."/>
            <person name="Petzold A."/>
            <person name="Susuki M."/>
            <person name="Suzuki K.-i.T."/>
            <person name="Hayashi T."/>
            <person name="Toyoda A."/>
            <person name="Oliveira C."/>
            <person name="Osipova E."/>
            <person name="Leigh N.D."/>
            <person name="Simon A."/>
            <person name="Yun M.H."/>
        </authorList>
    </citation>
    <scope>NUCLEOTIDE SEQUENCE</scope>
    <source>
        <strain evidence="2">20211129_DDA</strain>
        <tissue evidence="2">Liver</tissue>
    </source>
</reference>
<proteinExistence type="predicted"/>
<dbReference type="EMBL" id="JANPWB010000004">
    <property type="protein sequence ID" value="KAJ1193287.1"/>
    <property type="molecule type" value="Genomic_DNA"/>
</dbReference>
<protein>
    <submittedName>
        <fullName evidence="2">Uncharacterized protein</fullName>
    </submittedName>
</protein>
<gene>
    <name evidence="2" type="ORF">NDU88_002586</name>
</gene>